<keyword evidence="2" id="KW-1185">Reference proteome</keyword>
<evidence type="ECO:0000313" key="1">
    <source>
        <dbReference type="EMBL" id="KAG0148036.1"/>
    </source>
</evidence>
<evidence type="ECO:0000313" key="2">
    <source>
        <dbReference type="Proteomes" id="UP000886653"/>
    </source>
</evidence>
<accession>A0A9P6NR31</accession>
<sequence length="59" mass="6800">MDSTNRARFEPKITRYTDIGPEIQDLPAKLWGAVVDYHASRSAELRLLDSNLFQLNSDY</sequence>
<dbReference type="AlphaFoldDB" id="A0A9P6NR31"/>
<protein>
    <submittedName>
        <fullName evidence="1">Uncharacterized protein</fullName>
    </submittedName>
</protein>
<gene>
    <name evidence="1" type="ORF">CROQUDRAFT_25931</name>
</gene>
<proteinExistence type="predicted"/>
<comment type="caution">
    <text evidence="1">The sequence shown here is derived from an EMBL/GenBank/DDBJ whole genome shotgun (WGS) entry which is preliminary data.</text>
</comment>
<feature type="non-terminal residue" evidence="1">
    <location>
        <position position="59"/>
    </location>
</feature>
<dbReference type="Proteomes" id="UP000886653">
    <property type="component" value="Unassembled WGS sequence"/>
</dbReference>
<name>A0A9P6NR31_9BASI</name>
<organism evidence="1 2">
    <name type="scientific">Cronartium quercuum f. sp. fusiforme G11</name>
    <dbReference type="NCBI Taxonomy" id="708437"/>
    <lineage>
        <taxon>Eukaryota</taxon>
        <taxon>Fungi</taxon>
        <taxon>Dikarya</taxon>
        <taxon>Basidiomycota</taxon>
        <taxon>Pucciniomycotina</taxon>
        <taxon>Pucciniomycetes</taxon>
        <taxon>Pucciniales</taxon>
        <taxon>Coleosporiaceae</taxon>
        <taxon>Cronartium</taxon>
    </lineage>
</organism>
<dbReference type="EMBL" id="MU167241">
    <property type="protein sequence ID" value="KAG0148036.1"/>
    <property type="molecule type" value="Genomic_DNA"/>
</dbReference>
<reference evidence="1" key="1">
    <citation type="submission" date="2013-11" db="EMBL/GenBank/DDBJ databases">
        <title>Genome sequence of the fusiform rust pathogen reveals effectors for host alternation and coevolution with pine.</title>
        <authorList>
            <consortium name="DOE Joint Genome Institute"/>
            <person name="Smith K."/>
            <person name="Pendleton A."/>
            <person name="Kubisiak T."/>
            <person name="Anderson C."/>
            <person name="Salamov A."/>
            <person name="Aerts A."/>
            <person name="Riley R."/>
            <person name="Clum A."/>
            <person name="Lindquist E."/>
            <person name="Ence D."/>
            <person name="Campbell M."/>
            <person name="Kronenberg Z."/>
            <person name="Feau N."/>
            <person name="Dhillon B."/>
            <person name="Hamelin R."/>
            <person name="Burleigh J."/>
            <person name="Smith J."/>
            <person name="Yandell M."/>
            <person name="Nelson C."/>
            <person name="Grigoriev I."/>
            <person name="Davis J."/>
        </authorList>
    </citation>
    <scope>NUCLEOTIDE SEQUENCE</scope>
    <source>
        <strain evidence="1">G11</strain>
    </source>
</reference>